<dbReference type="RefSeq" id="WP_211548549.1">
    <property type="nucleotide sequence ID" value="NZ_JAGTUF010000008.1"/>
</dbReference>
<evidence type="ECO:0000313" key="5">
    <source>
        <dbReference type="EMBL" id="MBR9972113.1"/>
    </source>
</evidence>
<keyword evidence="6" id="KW-1185">Reference proteome</keyword>
<gene>
    <name evidence="5" type="ORF">KEC16_10355</name>
</gene>
<dbReference type="PANTHER" id="PTHR11496:SF102">
    <property type="entry name" value="ALCOHOL DEHYDROGENASE 4"/>
    <property type="match status" value="1"/>
</dbReference>
<dbReference type="PANTHER" id="PTHR11496">
    <property type="entry name" value="ALCOHOL DEHYDROGENASE"/>
    <property type="match status" value="1"/>
</dbReference>
<dbReference type="EMBL" id="JAGTUF010000008">
    <property type="protein sequence ID" value="MBR9972113.1"/>
    <property type="molecule type" value="Genomic_DNA"/>
</dbReference>
<name>A0ABS5IEE4_9PROT</name>
<feature type="domain" description="Fe-containing alcohol dehydrogenase-like C-terminal" evidence="4">
    <location>
        <begin position="188"/>
        <end position="347"/>
    </location>
</feature>
<comment type="similarity">
    <text evidence="1">Belongs to the iron-containing alcohol dehydrogenase family.</text>
</comment>
<dbReference type="InterPro" id="IPR056798">
    <property type="entry name" value="ADH_Fe_C"/>
</dbReference>
<evidence type="ECO:0000259" key="3">
    <source>
        <dbReference type="Pfam" id="PF00465"/>
    </source>
</evidence>
<organism evidence="5 6">
    <name type="scientific">Magnetospirillum sulfuroxidans</name>
    <dbReference type="NCBI Taxonomy" id="611300"/>
    <lineage>
        <taxon>Bacteria</taxon>
        <taxon>Pseudomonadati</taxon>
        <taxon>Pseudomonadota</taxon>
        <taxon>Alphaproteobacteria</taxon>
        <taxon>Rhodospirillales</taxon>
        <taxon>Rhodospirillaceae</taxon>
        <taxon>Magnetospirillum</taxon>
    </lineage>
</organism>
<dbReference type="InterPro" id="IPR001670">
    <property type="entry name" value="ADH_Fe/GldA"/>
</dbReference>
<dbReference type="Pfam" id="PF25137">
    <property type="entry name" value="ADH_Fe_C"/>
    <property type="match status" value="1"/>
</dbReference>
<dbReference type="Gene3D" id="3.40.50.1970">
    <property type="match status" value="1"/>
</dbReference>
<comment type="caution">
    <text evidence="5">The sequence shown here is derived from an EMBL/GenBank/DDBJ whole genome shotgun (WGS) entry which is preliminary data.</text>
</comment>
<evidence type="ECO:0000256" key="2">
    <source>
        <dbReference type="ARBA" id="ARBA00023002"/>
    </source>
</evidence>
<evidence type="ECO:0000259" key="4">
    <source>
        <dbReference type="Pfam" id="PF25137"/>
    </source>
</evidence>
<dbReference type="Proteomes" id="UP000680714">
    <property type="component" value="Unassembled WGS sequence"/>
</dbReference>
<dbReference type="SUPFAM" id="SSF56796">
    <property type="entry name" value="Dehydroquinate synthase-like"/>
    <property type="match status" value="1"/>
</dbReference>
<feature type="domain" description="Alcohol dehydrogenase iron-type/glycerol dehydrogenase GldA" evidence="3">
    <location>
        <begin position="6"/>
        <end position="172"/>
    </location>
</feature>
<dbReference type="Pfam" id="PF00465">
    <property type="entry name" value="Fe-ADH"/>
    <property type="match status" value="1"/>
</dbReference>
<proteinExistence type="inferred from homology"/>
<keyword evidence="2" id="KW-0560">Oxidoreductase</keyword>
<dbReference type="Gene3D" id="1.20.1090.10">
    <property type="entry name" value="Dehydroquinate synthase-like - alpha domain"/>
    <property type="match status" value="1"/>
</dbReference>
<sequence length="378" mass="41110">MDIYFPTKIHFADDAVEKVVGDISENFSSCLVITGGARTRGSSVFVEALRSLRTRLSSVLVIEGIHSNPREGEIIQAAKDARQNRPACILSIGAGSVHDAAKIVSVLINEDFSIEELTVERQGYNKIKNRNVPLFCMPSMVGTGTEISPASLVRIGHQKRIIFSPHLYPKAAYYSFKHIGSSDIELDVLTAFDSFAQSLEALTSQKANLWAEMYALAGIKNSLEGIKRLSVSGSSPSVWKQLSHASAQSLLAVANSSVGAIHALSDPLSGIYDIHHGRALALVAPKVLLANYEECAERYHVVEELISEILNLPKSMKLPEAVEAFLDGVAPNRKVGIPEIDLSDQGMARLIAESRNPDMEGAPKLLTDNEIESVFRSM</sequence>
<reference evidence="5 6" key="1">
    <citation type="submission" date="2021-04" db="EMBL/GenBank/DDBJ databases">
        <title>Magnetospirillum sulfuroxidans sp. nov., a facultative chemolithoautotrophic sulfur-oxidizing alphaproteobacterium isolated from freshwater sediment and proposals for Paramagetospirillum gen. nov., and Magnetospirillaceae fam. nov.</title>
        <authorList>
            <person name="Koziaeva V."/>
            <person name="Geelhoed J.S."/>
            <person name="Sorokin D.Y."/>
            <person name="Grouzdev D.S."/>
        </authorList>
    </citation>
    <scope>NUCLEOTIDE SEQUENCE [LARGE SCALE GENOMIC DNA]</scope>
    <source>
        <strain evidence="5 6">J10</strain>
    </source>
</reference>
<protein>
    <submittedName>
        <fullName evidence="5">Iron-containing alcohol dehydrogenase</fullName>
    </submittedName>
</protein>
<dbReference type="InterPro" id="IPR039697">
    <property type="entry name" value="Alcohol_dehydrogenase_Fe"/>
</dbReference>
<evidence type="ECO:0000256" key="1">
    <source>
        <dbReference type="ARBA" id="ARBA00007358"/>
    </source>
</evidence>
<accession>A0ABS5IEE4</accession>
<evidence type="ECO:0000313" key="6">
    <source>
        <dbReference type="Proteomes" id="UP000680714"/>
    </source>
</evidence>